<protein>
    <submittedName>
        <fullName evidence="1">Uncharacterized protein</fullName>
    </submittedName>
</protein>
<evidence type="ECO:0000313" key="2">
    <source>
        <dbReference type="Proteomes" id="UP001230188"/>
    </source>
</evidence>
<dbReference type="InterPro" id="IPR012674">
    <property type="entry name" value="Calycin"/>
</dbReference>
<dbReference type="AlphaFoldDB" id="A0AAD7UGM6"/>
<evidence type="ECO:0000313" key="1">
    <source>
        <dbReference type="EMBL" id="KAJ8604453.1"/>
    </source>
</evidence>
<accession>A0AAD7UGM6</accession>
<sequence>MEAFGGKWQTIKSEGDFNGFLTERGVPLPVRKTLELFTSKATIILGIADGMFLETEVGVLSNTEHPSLPLDGAPVEAKSPAGDEILKAVKFDGTVVAITETSKSDPSDVVLHELKLEGTTLVRKIVNVKTGTNFTTFLQKV</sequence>
<dbReference type="EMBL" id="JAQMWT010000330">
    <property type="protein sequence ID" value="KAJ8604453.1"/>
    <property type="molecule type" value="Genomic_DNA"/>
</dbReference>
<proteinExistence type="predicted"/>
<organism evidence="1 2">
    <name type="scientific">Chrysophaeum taylorii</name>
    <dbReference type="NCBI Taxonomy" id="2483200"/>
    <lineage>
        <taxon>Eukaryota</taxon>
        <taxon>Sar</taxon>
        <taxon>Stramenopiles</taxon>
        <taxon>Ochrophyta</taxon>
        <taxon>Pelagophyceae</taxon>
        <taxon>Pelagomonadales</taxon>
        <taxon>Pelagomonadaceae</taxon>
        <taxon>Chrysophaeum</taxon>
    </lineage>
</organism>
<comment type="caution">
    <text evidence="1">The sequence shown here is derived from an EMBL/GenBank/DDBJ whole genome shotgun (WGS) entry which is preliminary data.</text>
</comment>
<gene>
    <name evidence="1" type="ORF">CTAYLR_000918</name>
</gene>
<keyword evidence="2" id="KW-1185">Reference proteome</keyword>
<name>A0AAD7UGM6_9STRA</name>
<reference evidence="1" key="1">
    <citation type="submission" date="2023-01" db="EMBL/GenBank/DDBJ databases">
        <title>Metagenome sequencing of chrysophaentin producing Chrysophaeum taylorii.</title>
        <authorList>
            <person name="Davison J."/>
            <person name="Bewley C."/>
        </authorList>
    </citation>
    <scope>NUCLEOTIDE SEQUENCE</scope>
    <source>
        <strain evidence="1">NIES-1699</strain>
    </source>
</reference>
<dbReference type="Proteomes" id="UP001230188">
    <property type="component" value="Unassembled WGS sequence"/>
</dbReference>
<dbReference type="Gene3D" id="2.40.128.20">
    <property type="match status" value="1"/>
</dbReference>
<dbReference type="SUPFAM" id="SSF50814">
    <property type="entry name" value="Lipocalins"/>
    <property type="match status" value="1"/>
</dbReference>